<keyword evidence="2" id="KW-0812">Transmembrane</keyword>
<feature type="non-terminal residue" evidence="3">
    <location>
        <position position="1"/>
    </location>
</feature>
<evidence type="ECO:0000313" key="3">
    <source>
        <dbReference type="EMBL" id="MCI84255.1"/>
    </source>
</evidence>
<accession>A0A392VBK9</accession>
<organism evidence="3 4">
    <name type="scientific">Trifolium medium</name>
    <dbReference type="NCBI Taxonomy" id="97028"/>
    <lineage>
        <taxon>Eukaryota</taxon>
        <taxon>Viridiplantae</taxon>
        <taxon>Streptophyta</taxon>
        <taxon>Embryophyta</taxon>
        <taxon>Tracheophyta</taxon>
        <taxon>Spermatophyta</taxon>
        <taxon>Magnoliopsida</taxon>
        <taxon>eudicotyledons</taxon>
        <taxon>Gunneridae</taxon>
        <taxon>Pentapetalae</taxon>
        <taxon>rosids</taxon>
        <taxon>fabids</taxon>
        <taxon>Fabales</taxon>
        <taxon>Fabaceae</taxon>
        <taxon>Papilionoideae</taxon>
        <taxon>50 kb inversion clade</taxon>
        <taxon>NPAAA clade</taxon>
        <taxon>Hologalegina</taxon>
        <taxon>IRL clade</taxon>
        <taxon>Trifolieae</taxon>
        <taxon>Trifolium</taxon>
    </lineage>
</organism>
<protein>
    <submittedName>
        <fullName evidence="3">Uncharacterized protein</fullName>
    </submittedName>
</protein>
<evidence type="ECO:0000256" key="1">
    <source>
        <dbReference type="SAM" id="MobiDB-lite"/>
    </source>
</evidence>
<dbReference type="AlphaFoldDB" id="A0A392VBK9"/>
<dbReference type="Proteomes" id="UP000265520">
    <property type="component" value="Unassembled WGS sequence"/>
</dbReference>
<evidence type="ECO:0000256" key="2">
    <source>
        <dbReference type="SAM" id="Phobius"/>
    </source>
</evidence>
<evidence type="ECO:0000313" key="4">
    <source>
        <dbReference type="Proteomes" id="UP000265520"/>
    </source>
</evidence>
<feature type="transmembrane region" description="Helical" evidence="2">
    <location>
        <begin position="46"/>
        <end position="67"/>
    </location>
</feature>
<keyword evidence="4" id="KW-1185">Reference proteome</keyword>
<sequence>SVGEKSVVVPNPSCNAAHRESQPSPAQNLYTGAAGGCEVEPDATPAVVLVVVLVVVVAVVLLLLPVLPIDLSL</sequence>
<feature type="region of interest" description="Disordered" evidence="1">
    <location>
        <begin position="1"/>
        <end position="26"/>
    </location>
</feature>
<name>A0A392VBK9_9FABA</name>
<dbReference type="EMBL" id="LXQA011086451">
    <property type="protein sequence ID" value="MCI84255.1"/>
    <property type="molecule type" value="Genomic_DNA"/>
</dbReference>
<keyword evidence="2" id="KW-1133">Transmembrane helix</keyword>
<feature type="non-terminal residue" evidence="3">
    <location>
        <position position="73"/>
    </location>
</feature>
<keyword evidence="2" id="KW-0472">Membrane</keyword>
<proteinExistence type="predicted"/>
<reference evidence="3 4" key="1">
    <citation type="journal article" date="2018" name="Front. Plant Sci.">
        <title>Red Clover (Trifolium pratense) and Zigzag Clover (T. medium) - A Picture of Genomic Similarities and Differences.</title>
        <authorList>
            <person name="Dluhosova J."/>
            <person name="Istvanek J."/>
            <person name="Nedelnik J."/>
            <person name="Repkova J."/>
        </authorList>
    </citation>
    <scope>NUCLEOTIDE SEQUENCE [LARGE SCALE GENOMIC DNA]</scope>
    <source>
        <strain evidence="4">cv. 10/8</strain>
        <tissue evidence="3">Leaf</tissue>
    </source>
</reference>
<comment type="caution">
    <text evidence="3">The sequence shown here is derived from an EMBL/GenBank/DDBJ whole genome shotgun (WGS) entry which is preliminary data.</text>
</comment>